<evidence type="ECO:0000256" key="2">
    <source>
        <dbReference type="ARBA" id="ARBA00022723"/>
    </source>
</evidence>
<reference evidence="6 7" key="1">
    <citation type="submission" date="2008-06" db="EMBL/GenBank/DDBJ databases">
        <title>Complete sequence of Chloroherpeton thalassium ATCC 35110.</title>
        <authorList>
            <consortium name="US DOE Joint Genome Institute"/>
            <person name="Lucas S."/>
            <person name="Copeland A."/>
            <person name="Lapidus A."/>
            <person name="Glavina del Rio T."/>
            <person name="Dalin E."/>
            <person name="Tice H."/>
            <person name="Bruce D."/>
            <person name="Goodwin L."/>
            <person name="Pitluck S."/>
            <person name="Schmutz J."/>
            <person name="Larimer F."/>
            <person name="Land M."/>
            <person name="Hauser L."/>
            <person name="Kyrpides N."/>
            <person name="Mikhailova N."/>
            <person name="Liu Z."/>
            <person name="Li T."/>
            <person name="Zhao F."/>
            <person name="Overmann J."/>
            <person name="Bryant D.A."/>
            <person name="Richardson P."/>
        </authorList>
    </citation>
    <scope>NUCLEOTIDE SEQUENCE [LARGE SCALE GENOMIC DNA]</scope>
    <source>
        <strain evidence="7">ATCC 35110 / GB-78</strain>
    </source>
</reference>
<keyword evidence="2" id="KW-0479">Metal-binding</keyword>
<dbReference type="HOGENOM" id="CLU_1882311_0_0_10"/>
<dbReference type="OrthoDB" id="165343at2"/>
<keyword evidence="7" id="KW-1185">Reference proteome</keyword>
<dbReference type="eggNOG" id="COG2146">
    <property type="taxonomic scope" value="Bacteria"/>
</dbReference>
<dbReference type="KEGG" id="cts:Ctha_2405"/>
<keyword evidence="3" id="KW-0408">Iron</keyword>
<dbReference type="GO" id="GO:0046872">
    <property type="term" value="F:metal ion binding"/>
    <property type="evidence" value="ECO:0007669"/>
    <property type="project" value="UniProtKB-KW"/>
</dbReference>
<evidence type="ECO:0000256" key="3">
    <source>
        <dbReference type="ARBA" id="ARBA00023004"/>
    </source>
</evidence>
<protein>
    <submittedName>
        <fullName evidence="6">Rieske (2Fe-2S) domain protein</fullName>
    </submittedName>
</protein>
<evidence type="ECO:0000313" key="6">
    <source>
        <dbReference type="EMBL" id="ACF14855.1"/>
    </source>
</evidence>
<dbReference type="SUPFAM" id="SSF50022">
    <property type="entry name" value="ISP domain"/>
    <property type="match status" value="1"/>
</dbReference>
<keyword evidence="4" id="KW-0411">Iron-sulfur</keyword>
<keyword evidence="1" id="KW-0001">2Fe-2S</keyword>
<evidence type="ECO:0000259" key="5">
    <source>
        <dbReference type="PROSITE" id="PS51296"/>
    </source>
</evidence>
<organism evidence="6 7">
    <name type="scientific">Chloroherpeton thalassium (strain ATCC 35110 / GB-78)</name>
    <dbReference type="NCBI Taxonomy" id="517418"/>
    <lineage>
        <taxon>Bacteria</taxon>
        <taxon>Pseudomonadati</taxon>
        <taxon>Chlorobiota</taxon>
        <taxon>Chlorobiia</taxon>
        <taxon>Chlorobiales</taxon>
        <taxon>Chloroherpetonaceae</taxon>
        <taxon>Chloroherpeton</taxon>
    </lineage>
</organism>
<evidence type="ECO:0000313" key="7">
    <source>
        <dbReference type="Proteomes" id="UP000001208"/>
    </source>
</evidence>
<dbReference type="Gene3D" id="2.102.10.10">
    <property type="entry name" value="Rieske [2Fe-2S] iron-sulphur domain"/>
    <property type="match status" value="1"/>
</dbReference>
<feature type="domain" description="Rieske" evidence="5">
    <location>
        <begin position="60"/>
        <end position="136"/>
    </location>
</feature>
<gene>
    <name evidence="6" type="ordered locus">Ctha_2405</name>
</gene>
<dbReference type="RefSeq" id="WP_012500937.1">
    <property type="nucleotide sequence ID" value="NC_011026.1"/>
</dbReference>
<accession>B3QX45</accession>
<name>B3QX45_CHLT3</name>
<dbReference type="PROSITE" id="PS51296">
    <property type="entry name" value="RIESKE"/>
    <property type="match status" value="1"/>
</dbReference>
<dbReference type="EMBL" id="CP001100">
    <property type="protein sequence ID" value="ACF14855.1"/>
    <property type="molecule type" value="Genomic_DNA"/>
</dbReference>
<dbReference type="Proteomes" id="UP000001208">
    <property type="component" value="Chromosome"/>
</dbReference>
<dbReference type="Pfam" id="PF00355">
    <property type="entry name" value="Rieske"/>
    <property type="match status" value="1"/>
</dbReference>
<dbReference type="InterPro" id="IPR017941">
    <property type="entry name" value="Rieske_2Fe-2S"/>
</dbReference>
<dbReference type="InterPro" id="IPR036922">
    <property type="entry name" value="Rieske_2Fe-2S_sf"/>
</dbReference>
<dbReference type="STRING" id="517418.Ctha_2405"/>
<evidence type="ECO:0000256" key="4">
    <source>
        <dbReference type="ARBA" id="ARBA00023014"/>
    </source>
</evidence>
<dbReference type="AlphaFoldDB" id="B3QX45"/>
<evidence type="ECO:0000256" key="1">
    <source>
        <dbReference type="ARBA" id="ARBA00022714"/>
    </source>
</evidence>
<dbReference type="GO" id="GO:0051537">
    <property type="term" value="F:2 iron, 2 sulfur cluster binding"/>
    <property type="evidence" value="ECO:0007669"/>
    <property type="project" value="UniProtKB-KW"/>
</dbReference>
<proteinExistence type="predicted"/>
<sequence length="139" mass="15348">MELKSLNRNIFQRLVGLSATGKPKDGSCWKFENGKLIIELAKAPELSKPFGALRFEENGLQERVLVVKGDDGFFYAFKNHCTHSGRRLDPIPGTETVQCCSVGKSTFDFGGLKKAGAAKADIKTYGTMVKDNRLIVHIK</sequence>